<evidence type="ECO:0000256" key="2">
    <source>
        <dbReference type="ARBA" id="ARBA00022525"/>
    </source>
</evidence>
<organism evidence="7 8">
    <name type="scientific">Streptococcus cuniculipharyngis</name>
    <dbReference type="NCBI Taxonomy" id="1562651"/>
    <lineage>
        <taxon>Bacteria</taxon>
        <taxon>Bacillati</taxon>
        <taxon>Bacillota</taxon>
        <taxon>Bacilli</taxon>
        <taxon>Lactobacillales</taxon>
        <taxon>Streptococcaceae</taxon>
        <taxon>Streptococcus</taxon>
    </lineage>
</organism>
<keyword evidence="1" id="KW-0134">Cell wall</keyword>
<feature type="non-terminal residue" evidence="7">
    <location>
        <position position="1"/>
    </location>
</feature>
<feature type="domain" description="Gram-positive cocci surface proteins LPxTG" evidence="6">
    <location>
        <begin position="255"/>
        <end position="289"/>
    </location>
</feature>
<feature type="region of interest" description="Disordered" evidence="5">
    <location>
        <begin position="70"/>
        <end position="89"/>
    </location>
</feature>
<reference evidence="7 8" key="1">
    <citation type="submission" date="2019-08" db="EMBL/GenBank/DDBJ databases">
        <authorList>
            <person name="Lei W."/>
        </authorList>
    </citation>
    <scope>NUCLEOTIDE SEQUENCE [LARGE SCALE GENOMIC DNA]</scope>
    <source>
        <strain evidence="7 8">CCUG 66496</strain>
    </source>
</reference>
<comment type="caution">
    <text evidence="7">The sequence shown here is derived from an EMBL/GenBank/DDBJ whole genome shotgun (WGS) entry which is preliminary data.</text>
</comment>
<name>A0A5C5SCL9_9STRE</name>
<dbReference type="Pfam" id="PF08428">
    <property type="entry name" value="Rib"/>
    <property type="match status" value="3"/>
</dbReference>
<evidence type="ECO:0000259" key="6">
    <source>
        <dbReference type="PROSITE" id="PS50847"/>
    </source>
</evidence>
<evidence type="ECO:0000256" key="4">
    <source>
        <dbReference type="ARBA" id="ARBA00023088"/>
    </source>
</evidence>
<feature type="compositionally biased region" description="Basic and acidic residues" evidence="5">
    <location>
        <begin position="139"/>
        <end position="149"/>
    </location>
</feature>
<feature type="region of interest" description="Disordered" evidence="5">
    <location>
        <begin position="189"/>
        <end position="258"/>
    </location>
</feature>
<dbReference type="PROSITE" id="PS50847">
    <property type="entry name" value="GRAM_POS_ANCHORING"/>
    <property type="match status" value="1"/>
</dbReference>
<accession>A0A5C5SCL9</accession>
<dbReference type="RefSeq" id="WP_146567634.1">
    <property type="nucleotide sequence ID" value="NZ_VOHL01000004.1"/>
</dbReference>
<keyword evidence="3" id="KW-0732">Signal</keyword>
<dbReference type="Proteomes" id="UP000317430">
    <property type="component" value="Unassembled WGS sequence"/>
</dbReference>
<sequence>KGTVTVIVEYPDGTTEEVEVPVIVTPVAKPTPDKDKYTPTTEEVIVPEGTPITEKDITDKVKGIPEGAKVTVKDPSSIPGTDTPGHKGTVTVIVEYPDGSTEEVEVPVIVTPVAKPTPDKDKYTPTTEEVIVPEGTPITEKDITDKVKGIPEGAKVTVKDPSSIPGTDTPGNKGTVTVIVEYPDGTTEEVEVPVIVTPVAKPDTKPATPGKPADKPATPAAKPVAGPAAKAPAAPAAKAASQAPAAQSGAKMDVLPSTGTESNAAATAAGVGMILASLGLAGKRRRKED</sequence>
<proteinExistence type="predicted"/>
<dbReference type="OrthoDB" id="2205731at2"/>
<protein>
    <submittedName>
        <fullName evidence="7">LPXTG cell wall anchor domain-containing protein</fullName>
    </submittedName>
</protein>
<feature type="region of interest" description="Disordered" evidence="5">
    <location>
        <begin position="112"/>
        <end position="176"/>
    </location>
</feature>
<dbReference type="AlphaFoldDB" id="A0A5C5SCL9"/>
<dbReference type="Pfam" id="PF00746">
    <property type="entry name" value="Gram_pos_anchor"/>
    <property type="match status" value="1"/>
</dbReference>
<dbReference type="InterPro" id="IPR059115">
    <property type="entry name" value="Rib"/>
</dbReference>
<dbReference type="InterPro" id="IPR012706">
    <property type="entry name" value="Rib_alpha_Esp_rpt"/>
</dbReference>
<dbReference type="NCBIfam" id="TIGR02331">
    <property type="entry name" value="rib_alpha"/>
    <property type="match status" value="2"/>
</dbReference>
<keyword evidence="8" id="KW-1185">Reference proteome</keyword>
<feature type="compositionally biased region" description="Low complexity" evidence="5">
    <location>
        <begin position="192"/>
        <end position="251"/>
    </location>
</feature>
<feature type="compositionally biased region" description="Polar residues" evidence="5">
    <location>
        <begin position="164"/>
        <end position="175"/>
    </location>
</feature>
<dbReference type="NCBIfam" id="TIGR01167">
    <property type="entry name" value="LPXTG_anchor"/>
    <property type="match status" value="1"/>
</dbReference>
<dbReference type="InterPro" id="IPR019931">
    <property type="entry name" value="LPXTG_anchor"/>
</dbReference>
<keyword evidence="4" id="KW-0572">Peptidoglycan-anchor</keyword>
<gene>
    <name evidence="7" type="ORF">FRX57_05870</name>
</gene>
<evidence type="ECO:0000313" key="7">
    <source>
        <dbReference type="EMBL" id="TWS97445.1"/>
    </source>
</evidence>
<evidence type="ECO:0000256" key="1">
    <source>
        <dbReference type="ARBA" id="ARBA00022512"/>
    </source>
</evidence>
<dbReference type="PRINTS" id="PR01217">
    <property type="entry name" value="PRICHEXTENSN"/>
</dbReference>
<dbReference type="EMBL" id="VOHL01000004">
    <property type="protein sequence ID" value="TWS97445.1"/>
    <property type="molecule type" value="Genomic_DNA"/>
</dbReference>
<evidence type="ECO:0000256" key="5">
    <source>
        <dbReference type="SAM" id="MobiDB-lite"/>
    </source>
</evidence>
<evidence type="ECO:0000313" key="8">
    <source>
        <dbReference type="Proteomes" id="UP000317430"/>
    </source>
</evidence>
<evidence type="ECO:0000256" key="3">
    <source>
        <dbReference type="ARBA" id="ARBA00022729"/>
    </source>
</evidence>
<keyword evidence="2" id="KW-0964">Secreted</keyword>